<evidence type="ECO:0000256" key="12">
    <source>
        <dbReference type="ARBA" id="ARBA00023136"/>
    </source>
</evidence>
<dbReference type="SUPFAM" id="SSF56601">
    <property type="entry name" value="beta-lactamase/transpeptidase-like"/>
    <property type="match status" value="1"/>
</dbReference>
<dbReference type="GO" id="GO:0030288">
    <property type="term" value="C:outer membrane-bounded periplasmic space"/>
    <property type="evidence" value="ECO:0007669"/>
    <property type="project" value="TreeGrafter"/>
</dbReference>
<evidence type="ECO:0000256" key="3">
    <source>
        <dbReference type="ARBA" id="ARBA00007739"/>
    </source>
</evidence>
<evidence type="ECO:0000256" key="2">
    <source>
        <dbReference type="ARBA" id="ARBA00007090"/>
    </source>
</evidence>
<dbReference type="Proteomes" id="UP000177199">
    <property type="component" value="Unassembled WGS sequence"/>
</dbReference>
<keyword evidence="11" id="KW-0573">Peptidoglycan synthesis</keyword>
<sequence>MKFQSRRLQFRANYGKQKRRQKLLFYASALILGGLIFIFLGFAWFAKDLPAPGKLSQASNASTVFYDRDGEVLFETYKDKNRVPVELKDVSKHLKNATISIEDKNFYKHKGISQTGILRAIINIVFKRDIQGGSTITQQLIKNVLLTPQQTIPRKVKEIILAVMVEQKYSKDEIFEMYINEAPYGGSFWGIGSAAKGYFDKSPKDLSLVESAFLAGLPQRPNSYSPFYGKNDLWKQRSKDVLRRMREDKYITKQEETTALKNLEKLKFESPNLSINAPHFVFYVRDQIEKEFGPKILDQGIKVKTTLSIDAQTQTQKIVNEEIKKLKGAKVGNGATVALDSETGEILAMVGSYDFYNKDFGRFNAATGFRQPGSAIKPLTYALALEKGYTPSTVIMDLKTVFPNQGEEDYIPENYDSTFRGPIQIRFALANSINVPAVKTLAMVGIKDFLQKAEDLGLNTLAPTQANLNRFGLALTLGGGEVRLLDLTSAYSSFARGGTFLEETGILEIKDSRGKVIFKAKRPKENRVFSEETSFIISHILSDNIARSAAFGTNSYLNVAGKTVSVKTGTTNDKRDNWTIGFTKGITVGVWVGNNDNSPMDPAIASGVTGASPIWNRIMTALLKDYDDGIMGQPSRVKALTVDAYLGGLPKDGYPTRSEYFIEGTEPKDVSPFYKKLKISRTNGKLANDVEIRSGNYDEKEFIVITENDPVSTDGSNRWQEAIDAWAREQGDEKFHYPTEGSTESSDSVVVSFKSPSDKQKIDNNNVEVNVRITSIESIKSAKLYVDGSEVKSYSGDREEIKETLNVPDGVHELKVEVTNEKDKTAESKIKIGVKTEVVD</sequence>
<evidence type="ECO:0000256" key="9">
    <source>
        <dbReference type="ARBA" id="ARBA00022801"/>
    </source>
</evidence>
<dbReference type="FunFam" id="1.10.3810.10:FF:000001">
    <property type="entry name" value="Penicillin-binding protein 1A"/>
    <property type="match status" value="1"/>
</dbReference>
<dbReference type="InterPro" id="IPR001264">
    <property type="entry name" value="Glyco_trans_51"/>
</dbReference>
<evidence type="ECO:0000256" key="1">
    <source>
        <dbReference type="ARBA" id="ARBA00004236"/>
    </source>
</evidence>
<proteinExistence type="inferred from homology"/>
<evidence type="ECO:0000313" key="20">
    <source>
        <dbReference type="EMBL" id="OGK31045.1"/>
    </source>
</evidence>
<evidence type="ECO:0000256" key="15">
    <source>
        <dbReference type="ARBA" id="ARBA00034000"/>
    </source>
</evidence>
<comment type="subcellular location">
    <subcellularLocation>
        <location evidence="1">Cell membrane</location>
    </subcellularLocation>
</comment>
<dbReference type="Gene3D" id="2.60.40.10">
    <property type="entry name" value="Immunoglobulins"/>
    <property type="match status" value="1"/>
</dbReference>
<evidence type="ECO:0000256" key="17">
    <source>
        <dbReference type="SAM" id="Phobius"/>
    </source>
</evidence>
<evidence type="ECO:0000256" key="6">
    <source>
        <dbReference type="ARBA" id="ARBA00022670"/>
    </source>
</evidence>
<dbReference type="GO" id="GO:0009252">
    <property type="term" value="P:peptidoglycan biosynthetic process"/>
    <property type="evidence" value="ECO:0007669"/>
    <property type="project" value="UniProtKB-KW"/>
</dbReference>
<evidence type="ECO:0000256" key="4">
    <source>
        <dbReference type="ARBA" id="ARBA00022475"/>
    </source>
</evidence>
<keyword evidence="12 17" id="KW-0472">Membrane</keyword>
<dbReference type="GO" id="GO:0005886">
    <property type="term" value="C:plasma membrane"/>
    <property type="evidence" value="ECO:0007669"/>
    <property type="project" value="UniProtKB-SubCell"/>
</dbReference>
<dbReference type="GO" id="GO:0009002">
    <property type="term" value="F:serine-type D-Ala-D-Ala carboxypeptidase activity"/>
    <property type="evidence" value="ECO:0007669"/>
    <property type="project" value="UniProtKB-EC"/>
</dbReference>
<comment type="similarity">
    <text evidence="3">In the N-terminal section; belongs to the glycosyltransferase 51 family.</text>
</comment>
<dbReference type="EMBL" id="MFZV01000031">
    <property type="protein sequence ID" value="OGK31045.1"/>
    <property type="molecule type" value="Genomic_DNA"/>
</dbReference>
<dbReference type="InterPro" id="IPR001460">
    <property type="entry name" value="PCN-bd_Tpept"/>
</dbReference>
<dbReference type="GO" id="GO:0008955">
    <property type="term" value="F:peptidoglycan glycosyltransferase activity"/>
    <property type="evidence" value="ECO:0007669"/>
    <property type="project" value="UniProtKB-EC"/>
</dbReference>
<dbReference type="InterPro" id="IPR036950">
    <property type="entry name" value="PBP_transglycosylase"/>
</dbReference>
<keyword evidence="17" id="KW-1133">Transmembrane helix</keyword>
<dbReference type="InterPro" id="IPR012338">
    <property type="entry name" value="Beta-lactam/transpept-like"/>
</dbReference>
<keyword evidence="6" id="KW-0645">Protease</keyword>
<accession>A0A1F7HIY5</accession>
<dbReference type="GO" id="GO:0008658">
    <property type="term" value="F:penicillin binding"/>
    <property type="evidence" value="ECO:0007669"/>
    <property type="project" value="InterPro"/>
</dbReference>
<comment type="catalytic activity">
    <reaction evidence="16">
        <text>[GlcNAc-(1-&gt;4)-Mur2Ac(oyl-L-Ala-gamma-D-Glu-L-Lys-D-Ala-D-Ala)](n)-di-trans,octa-cis-undecaprenyl diphosphate + beta-D-GlcNAc-(1-&gt;4)-Mur2Ac(oyl-L-Ala-gamma-D-Glu-L-Lys-D-Ala-D-Ala)-di-trans,octa-cis-undecaprenyl diphosphate = [GlcNAc-(1-&gt;4)-Mur2Ac(oyl-L-Ala-gamma-D-Glu-L-Lys-D-Ala-D-Ala)](n+1)-di-trans,octa-cis-undecaprenyl diphosphate + di-trans,octa-cis-undecaprenyl diphosphate + H(+)</text>
        <dbReference type="Rhea" id="RHEA:23708"/>
        <dbReference type="Rhea" id="RHEA-COMP:9602"/>
        <dbReference type="Rhea" id="RHEA-COMP:9603"/>
        <dbReference type="ChEBI" id="CHEBI:15378"/>
        <dbReference type="ChEBI" id="CHEBI:58405"/>
        <dbReference type="ChEBI" id="CHEBI:60033"/>
        <dbReference type="ChEBI" id="CHEBI:78435"/>
        <dbReference type="EC" id="2.4.99.28"/>
    </reaction>
</comment>
<dbReference type="Pfam" id="PF00905">
    <property type="entry name" value="Transpeptidase"/>
    <property type="match status" value="1"/>
</dbReference>
<dbReference type="PANTHER" id="PTHR32282:SF11">
    <property type="entry name" value="PENICILLIN-BINDING PROTEIN 1B"/>
    <property type="match status" value="1"/>
</dbReference>
<gene>
    <name evidence="20" type="ORF">A3F29_03260</name>
</gene>
<evidence type="ECO:0000259" key="18">
    <source>
        <dbReference type="Pfam" id="PF00905"/>
    </source>
</evidence>
<comment type="similarity">
    <text evidence="2">In the C-terminal section; belongs to the transpeptidase family.</text>
</comment>
<keyword evidence="4" id="KW-1003">Cell membrane</keyword>
<dbReference type="Gene3D" id="3.40.710.10">
    <property type="entry name" value="DD-peptidase/beta-lactamase superfamily"/>
    <property type="match status" value="1"/>
</dbReference>
<name>A0A1F7HIY5_9BACT</name>
<dbReference type="GO" id="GO:0071555">
    <property type="term" value="P:cell wall organization"/>
    <property type="evidence" value="ECO:0007669"/>
    <property type="project" value="UniProtKB-KW"/>
</dbReference>
<evidence type="ECO:0000256" key="10">
    <source>
        <dbReference type="ARBA" id="ARBA00022960"/>
    </source>
</evidence>
<dbReference type="GO" id="GO:0006508">
    <property type="term" value="P:proteolysis"/>
    <property type="evidence" value="ECO:0007669"/>
    <property type="project" value="UniProtKB-KW"/>
</dbReference>
<dbReference type="InterPro" id="IPR050396">
    <property type="entry name" value="Glycosyltr_51/Transpeptidase"/>
</dbReference>
<keyword evidence="10" id="KW-0133">Cell shape</keyword>
<organism evidence="20 21">
    <name type="scientific">Candidatus Roizmanbacteria bacterium RIFCSPHIGHO2_12_FULL_33_9</name>
    <dbReference type="NCBI Taxonomy" id="1802045"/>
    <lineage>
        <taxon>Bacteria</taxon>
        <taxon>Candidatus Roizmaniibacteriota</taxon>
    </lineage>
</organism>
<evidence type="ECO:0000259" key="19">
    <source>
        <dbReference type="Pfam" id="PF00912"/>
    </source>
</evidence>
<keyword evidence="17" id="KW-0812">Transmembrane</keyword>
<protein>
    <submittedName>
        <fullName evidence="20">Uncharacterized protein</fullName>
    </submittedName>
</protein>
<dbReference type="Pfam" id="PF00912">
    <property type="entry name" value="Transgly"/>
    <property type="match status" value="1"/>
</dbReference>
<comment type="caution">
    <text evidence="20">The sequence shown here is derived from an EMBL/GenBank/DDBJ whole genome shotgun (WGS) entry which is preliminary data.</text>
</comment>
<dbReference type="InterPro" id="IPR023346">
    <property type="entry name" value="Lysozyme-like_dom_sf"/>
</dbReference>
<feature type="domain" description="Penicillin-binding protein transpeptidase" evidence="18">
    <location>
        <begin position="334"/>
        <end position="596"/>
    </location>
</feature>
<keyword evidence="13" id="KW-0511">Multifunctional enzyme</keyword>
<evidence type="ECO:0000313" key="21">
    <source>
        <dbReference type="Proteomes" id="UP000177199"/>
    </source>
</evidence>
<dbReference type="InterPro" id="IPR013783">
    <property type="entry name" value="Ig-like_fold"/>
</dbReference>
<keyword evidence="9" id="KW-0378">Hydrolase</keyword>
<dbReference type="NCBIfam" id="TIGR02074">
    <property type="entry name" value="PBP_1a_fam"/>
    <property type="match status" value="1"/>
</dbReference>
<keyword evidence="8" id="KW-0808">Transferase</keyword>
<dbReference type="PANTHER" id="PTHR32282">
    <property type="entry name" value="BINDING PROTEIN TRANSPEPTIDASE, PUTATIVE-RELATED"/>
    <property type="match status" value="1"/>
</dbReference>
<evidence type="ECO:0000256" key="14">
    <source>
        <dbReference type="ARBA" id="ARBA00023316"/>
    </source>
</evidence>
<evidence type="ECO:0000256" key="11">
    <source>
        <dbReference type="ARBA" id="ARBA00022984"/>
    </source>
</evidence>
<dbReference type="SUPFAM" id="SSF53955">
    <property type="entry name" value="Lysozyme-like"/>
    <property type="match status" value="1"/>
</dbReference>
<dbReference type="AlphaFoldDB" id="A0A1F7HIY5"/>
<feature type="transmembrane region" description="Helical" evidence="17">
    <location>
        <begin position="23"/>
        <end position="46"/>
    </location>
</feature>
<dbReference type="Gene3D" id="1.10.3810.10">
    <property type="entry name" value="Biosynthetic peptidoglycan transglycosylase-like"/>
    <property type="match status" value="1"/>
</dbReference>
<keyword evidence="14" id="KW-0961">Cell wall biogenesis/degradation</keyword>
<evidence type="ECO:0000256" key="7">
    <source>
        <dbReference type="ARBA" id="ARBA00022676"/>
    </source>
</evidence>
<reference evidence="20 21" key="1">
    <citation type="journal article" date="2016" name="Nat. Commun.">
        <title>Thousands of microbial genomes shed light on interconnected biogeochemical processes in an aquifer system.</title>
        <authorList>
            <person name="Anantharaman K."/>
            <person name="Brown C.T."/>
            <person name="Hug L.A."/>
            <person name="Sharon I."/>
            <person name="Castelle C.J."/>
            <person name="Probst A.J."/>
            <person name="Thomas B.C."/>
            <person name="Singh A."/>
            <person name="Wilkins M.J."/>
            <person name="Karaoz U."/>
            <person name="Brodie E.L."/>
            <person name="Williams K.H."/>
            <person name="Hubbard S.S."/>
            <person name="Banfield J.F."/>
        </authorList>
    </citation>
    <scope>NUCLEOTIDE SEQUENCE [LARGE SCALE GENOMIC DNA]</scope>
</reference>
<dbReference type="GO" id="GO:0008360">
    <property type="term" value="P:regulation of cell shape"/>
    <property type="evidence" value="ECO:0007669"/>
    <property type="project" value="UniProtKB-KW"/>
</dbReference>
<feature type="domain" description="Glycosyl transferase family 51" evidence="19">
    <location>
        <begin position="70"/>
        <end position="245"/>
    </location>
</feature>
<evidence type="ECO:0000256" key="13">
    <source>
        <dbReference type="ARBA" id="ARBA00023268"/>
    </source>
</evidence>
<evidence type="ECO:0000256" key="5">
    <source>
        <dbReference type="ARBA" id="ARBA00022645"/>
    </source>
</evidence>
<keyword evidence="7" id="KW-0328">Glycosyltransferase</keyword>
<comment type="catalytic activity">
    <reaction evidence="15">
        <text>Preferential cleavage: (Ac)2-L-Lys-D-Ala-|-D-Ala. Also transpeptidation of peptidyl-alanyl moieties that are N-acyl substituents of D-alanine.</text>
        <dbReference type="EC" id="3.4.16.4"/>
    </reaction>
</comment>
<evidence type="ECO:0000256" key="16">
    <source>
        <dbReference type="ARBA" id="ARBA00049902"/>
    </source>
</evidence>
<evidence type="ECO:0000256" key="8">
    <source>
        <dbReference type="ARBA" id="ARBA00022679"/>
    </source>
</evidence>
<keyword evidence="5" id="KW-0121">Carboxypeptidase</keyword>